<feature type="chain" id="PRO_5043623387" evidence="1">
    <location>
        <begin position="20"/>
        <end position="45"/>
    </location>
</feature>
<organism evidence="2 3">
    <name type="scientific">Bacillus cytotoxicus</name>
    <dbReference type="NCBI Taxonomy" id="580165"/>
    <lineage>
        <taxon>Bacteria</taxon>
        <taxon>Bacillati</taxon>
        <taxon>Bacillota</taxon>
        <taxon>Bacilli</taxon>
        <taxon>Bacillales</taxon>
        <taxon>Bacillaceae</taxon>
        <taxon>Bacillus</taxon>
        <taxon>Bacillus cereus group</taxon>
    </lineage>
</organism>
<proteinExistence type="predicted"/>
<protein>
    <submittedName>
        <fullName evidence="2">Uncharacterized protein</fullName>
    </submittedName>
</protein>
<dbReference type="EMBL" id="FMIK01000052">
    <property type="protein sequence ID" value="SCM04718.1"/>
    <property type="molecule type" value="Genomic_DNA"/>
</dbReference>
<dbReference type="AlphaFoldDB" id="A0AAX2CMM2"/>
<sequence length="45" mass="4870">MFLIVLCSFLALSSFGPNAVQLLAIKFSTITDTIFSFPAPALYSI</sequence>
<reference evidence="2 3" key="1">
    <citation type="submission" date="2016-08" db="EMBL/GenBank/DDBJ databases">
        <authorList>
            <person name="Loux V."/>
            <person name="Rue O."/>
        </authorList>
    </citation>
    <scope>NUCLEOTIDE SEQUENCE [LARGE SCALE GENOMIC DNA]</scope>
    <source>
        <strain evidence="2 3">AFSSA_08CEB44bac</strain>
    </source>
</reference>
<name>A0AAX2CMM2_9BACI</name>
<keyword evidence="1" id="KW-0732">Signal</keyword>
<evidence type="ECO:0000313" key="3">
    <source>
        <dbReference type="Proteomes" id="UP000242164"/>
    </source>
</evidence>
<gene>
    <name evidence="2" type="ORF">BCB44BAC_04020</name>
</gene>
<evidence type="ECO:0000313" key="2">
    <source>
        <dbReference type="EMBL" id="SCM04718.1"/>
    </source>
</evidence>
<feature type="signal peptide" evidence="1">
    <location>
        <begin position="1"/>
        <end position="19"/>
    </location>
</feature>
<evidence type="ECO:0000256" key="1">
    <source>
        <dbReference type="SAM" id="SignalP"/>
    </source>
</evidence>
<dbReference type="Proteomes" id="UP000242164">
    <property type="component" value="Unassembled WGS sequence"/>
</dbReference>
<comment type="caution">
    <text evidence="2">The sequence shown here is derived from an EMBL/GenBank/DDBJ whole genome shotgun (WGS) entry which is preliminary data.</text>
</comment>
<accession>A0AAX2CMM2</accession>